<dbReference type="GO" id="GO:0008270">
    <property type="term" value="F:zinc ion binding"/>
    <property type="evidence" value="ECO:0007669"/>
    <property type="project" value="UniProtKB-KW"/>
</dbReference>
<accession>A0A4V3WK00</accession>
<dbReference type="STRING" id="542762.A0A4V3WK00"/>
<dbReference type="InterPro" id="IPR000504">
    <property type="entry name" value="RRM_dom"/>
</dbReference>
<evidence type="ECO:0000259" key="4">
    <source>
        <dbReference type="PROSITE" id="PS50102"/>
    </source>
</evidence>
<dbReference type="SUPFAM" id="SSF57756">
    <property type="entry name" value="Retrovirus zinc finger-like domains"/>
    <property type="match status" value="1"/>
</dbReference>
<comment type="caution">
    <text evidence="6">The sequence shown here is derived from an EMBL/GenBank/DDBJ whole genome shotgun (WGS) entry which is preliminary data.</text>
</comment>
<dbReference type="GO" id="GO:0005634">
    <property type="term" value="C:nucleus"/>
    <property type="evidence" value="ECO:0007669"/>
    <property type="project" value="TreeGrafter"/>
</dbReference>
<evidence type="ECO:0000256" key="2">
    <source>
        <dbReference type="PROSITE-ProRule" id="PRU00176"/>
    </source>
</evidence>
<dbReference type="GO" id="GO:0003729">
    <property type="term" value="F:mRNA binding"/>
    <property type="evidence" value="ECO:0007669"/>
    <property type="project" value="TreeGrafter"/>
</dbReference>
<dbReference type="Gene3D" id="3.30.70.330">
    <property type="match status" value="1"/>
</dbReference>
<feature type="compositionally biased region" description="Basic and acidic residues" evidence="3">
    <location>
        <begin position="251"/>
        <end position="268"/>
    </location>
</feature>
<sequence>MAGREENRIFVGGLASKTTERHLEDAFRRCGKIVESLIMVERDTGRPRGFGFVTFADRRAMEDAIRDMHGRELDGRVISVNKAQPKMRSEDPGYGRELMSGGRDSYRGGGDKPVGRSDCFKCGRPGHFARECPSAGGSSDRFSSHSRFGGGGGGGGSGHGDRFGGLERYGDRLDGGHYGDRDRVDTRDSRYGTRDRYSHDRYAPPVGDRFAGDRFMDREPQNGHGKDRVFSRDEGPRVGSDRYEGGGGPTRYERGSYRDRPGPYDRPRRSGHPSSYDRSLLCICKDVVQQGFVEECSINSIALILFSVDSCEFMTVEMMSLTEMFC</sequence>
<dbReference type="PROSITE" id="PS50158">
    <property type="entry name" value="ZF_CCHC"/>
    <property type="match status" value="1"/>
</dbReference>
<feature type="compositionally biased region" description="Basic and acidic residues" evidence="3">
    <location>
        <begin position="159"/>
        <end position="202"/>
    </location>
</feature>
<keyword evidence="1" id="KW-0479">Metal-binding</keyword>
<feature type="region of interest" description="Disordered" evidence="3">
    <location>
        <begin position="85"/>
        <end position="114"/>
    </location>
</feature>
<proteinExistence type="predicted"/>
<name>A0A4V3WK00_CAMSN</name>
<evidence type="ECO:0000256" key="3">
    <source>
        <dbReference type="SAM" id="MobiDB-lite"/>
    </source>
</evidence>
<evidence type="ECO:0000313" key="7">
    <source>
        <dbReference type="Proteomes" id="UP000306102"/>
    </source>
</evidence>
<dbReference type="SMART" id="SM00360">
    <property type="entry name" value="RRM"/>
    <property type="match status" value="1"/>
</dbReference>
<dbReference type="Proteomes" id="UP000306102">
    <property type="component" value="Unassembled WGS sequence"/>
</dbReference>
<keyword evidence="1" id="KW-0862">Zinc</keyword>
<dbReference type="SMART" id="SM00343">
    <property type="entry name" value="ZnF_C2HC"/>
    <property type="match status" value="1"/>
</dbReference>
<dbReference type="PROSITE" id="PS50102">
    <property type="entry name" value="RRM"/>
    <property type="match status" value="1"/>
</dbReference>
<feature type="compositionally biased region" description="Low complexity" evidence="3">
    <location>
        <begin position="136"/>
        <end position="147"/>
    </location>
</feature>
<dbReference type="EMBL" id="SDRB02012143">
    <property type="protein sequence ID" value="THF98756.1"/>
    <property type="molecule type" value="Genomic_DNA"/>
</dbReference>
<organism evidence="6 7">
    <name type="scientific">Camellia sinensis var. sinensis</name>
    <name type="common">China tea</name>
    <dbReference type="NCBI Taxonomy" id="542762"/>
    <lineage>
        <taxon>Eukaryota</taxon>
        <taxon>Viridiplantae</taxon>
        <taxon>Streptophyta</taxon>
        <taxon>Embryophyta</taxon>
        <taxon>Tracheophyta</taxon>
        <taxon>Spermatophyta</taxon>
        <taxon>Magnoliopsida</taxon>
        <taxon>eudicotyledons</taxon>
        <taxon>Gunneridae</taxon>
        <taxon>Pentapetalae</taxon>
        <taxon>asterids</taxon>
        <taxon>Ericales</taxon>
        <taxon>Theaceae</taxon>
        <taxon>Camellia</taxon>
    </lineage>
</organism>
<feature type="compositionally biased region" description="Basic and acidic residues" evidence="3">
    <location>
        <begin position="210"/>
        <end position="244"/>
    </location>
</feature>
<dbReference type="SUPFAM" id="SSF54928">
    <property type="entry name" value="RNA-binding domain, RBD"/>
    <property type="match status" value="1"/>
</dbReference>
<feature type="domain" description="CCHC-type" evidence="5">
    <location>
        <begin position="119"/>
        <end position="134"/>
    </location>
</feature>
<feature type="compositionally biased region" description="Gly residues" evidence="3">
    <location>
        <begin position="148"/>
        <end position="158"/>
    </location>
</feature>
<feature type="domain" description="RRM" evidence="4">
    <location>
        <begin position="7"/>
        <end position="85"/>
    </location>
</feature>
<dbReference type="InterPro" id="IPR001878">
    <property type="entry name" value="Znf_CCHC"/>
</dbReference>
<keyword evidence="7" id="KW-1185">Reference proteome</keyword>
<keyword evidence="1" id="KW-0863">Zinc-finger</keyword>
<evidence type="ECO:0000259" key="5">
    <source>
        <dbReference type="PROSITE" id="PS50158"/>
    </source>
</evidence>
<dbReference type="InterPro" id="IPR035979">
    <property type="entry name" value="RBD_domain_sf"/>
</dbReference>
<feature type="compositionally biased region" description="Basic and acidic residues" evidence="3">
    <location>
        <begin position="104"/>
        <end position="114"/>
    </location>
</feature>
<dbReference type="Gene3D" id="4.10.60.10">
    <property type="entry name" value="Zinc finger, CCHC-type"/>
    <property type="match status" value="1"/>
</dbReference>
<keyword evidence="2" id="KW-0694">RNA-binding</keyword>
<evidence type="ECO:0000256" key="1">
    <source>
        <dbReference type="PROSITE-ProRule" id="PRU00047"/>
    </source>
</evidence>
<dbReference type="PANTHER" id="PTHR48031">
    <property type="entry name" value="SRA STEM-LOOP-INTERACTING RNA-BINDING PROTEIN, MITOCHONDRIAL"/>
    <property type="match status" value="1"/>
</dbReference>
<dbReference type="InterPro" id="IPR012677">
    <property type="entry name" value="Nucleotide-bd_a/b_plait_sf"/>
</dbReference>
<gene>
    <name evidence="6" type="ORF">TEA_017828</name>
</gene>
<dbReference type="AlphaFoldDB" id="A0A4V3WK00"/>
<dbReference type="PANTHER" id="PTHR48031:SF2">
    <property type="entry name" value="RNA-BINDING PROTEIN 4"/>
    <property type="match status" value="1"/>
</dbReference>
<dbReference type="Pfam" id="PF00076">
    <property type="entry name" value="RRM_1"/>
    <property type="match status" value="1"/>
</dbReference>
<dbReference type="Pfam" id="PF00098">
    <property type="entry name" value="zf-CCHC"/>
    <property type="match status" value="1"/>
</dbReference>
<dbReference type="InterPro" id="IPR036875">
    <property type="entry name" value="Znf_CCHC_sf"/>
</dbReference>
<reference evidence="6 7" key="1">
    <citation type="journal article" date="2018" name="Proc. Natl. Acad. Sci. U.S.A.">
        <title>Draft genome sequence of Camellia sinensis var. sinensis provides insights into the evolution of the tea genome and tea quality.</title>
        <authorList>
            <person name="Wei C."/>
            <person name="Yang H."/>
            <person name="Wang S."/>
            <person name="Zhao J."/>
            <person name="Liu C."/>
            <person name="Gao L."/>
            <person name="Xia E."/>
            <person name="Lu Y."/>
            <person name="Tai Y."/>
            <person name="She G."/>
            <person name="Sun J."/>
            <person name="Cao H."/>
            <person name="Tong W."/>
            <person name="Gao Q."/>
            <person name="Li Y."/>
            <person name="Deng W."/>
            <person name="Jiang X."/>
            <person name="Wang W."/>
            <person name="Chen Q."/>
            <person name="Zhang S."/>
            <person name="Li H."/>
            <person name="Wu J."/>
            <person name="Wang P."/>
            <person name="Li P."/>
            <person name="Shi C."/>
            <person name="Zheng F."/>
            <person name="Jian J."/>
            <person name="Huang B."/>
            <person name="Shan D."/>
            <person name="Shi M."/>
            <person name="Fang C."/>
            <person name="Yue Y."/>
            <person name="Li F."/>
            <person name="Li D."/>
            <person name="Wei S."/>
            <person name="Han B."/>
            <person name="Jiang C."/>
            <person name="Yin Y."/>
            <person name="Xia T."/>
            <person name="Zhang Z."/>
            <person name="Bennetzen J.L."/>
            <person name="Zhao S."/>
            <person name="Wan X."/>
        </authorList>
    </citation>
    <scope>NUCLEOTIDE SEQUENCE [LARGE SCALE GENOMIC DNA]</scope>
    <source>
        <strain evidence="7">cv. Shuchazao</strain>
        <tissue evidence="6">Leaf</tissue>
    </source>
</reference>
<evidence type="ECO:0000313" key="6">
    <source>
        <dbReference type="EMBL" id="THF98756.1"/>
    </source>
</evidence>
<feature type="region of interest" description="Disordered" evidence="3">
    <location>
        <begin position="132"/>
        <end position="276"/>
    </location>
</feature>
<protein>
    <submittedName>
        <fullName evidence="6">Uncharacterized protein</fullName>
    </submittedName>
</protein>